<proteinExistence type="predicted"/>
<evidence type="ECO:0000313" key="2">
    <source>
        <dbReference type="Proteomes" id="UP000698222"/>
    </source>
</evidence>
<evidence type="ECO:0008006" key="3">
    <source>
        <dbReference type="Google" id="ProtNLM"/>
    </source>
</evidence>
<keyword evidence="2" id="KW-1185">Reference proteome</keyword>
<dbReference type="EMBL" id="JAGIOC010000001">
    <property type="protein sequence ID" value="MBP2409490.1"/>
    <property type="molecule type" value="Genomic_DNA"/>
</dbReference>
<gene>
    <name evidence="1" type="ORF">JOF44_002393</name>
</gene>
<reference evidence="1 2" key="1">
    <citation type="submission" date="2021-03" db="EMBL/GenBank/DDBJ databases">
        <title>Sequencing the genomes of 1000 actinobacteria strains.</title>
        <authorList>
            <person name="Klenk H.-P."/>
        </authorList>
    </citation>
    <scope>NUCLEOTIDE SEQUENCE [LARGE SCALE GENOMIC DNA]</scope>
    <source>
        <strain evidence="1 2">DSM 14564</strain>
    </source>
</reference>
<comment type="caution">
    <text evidence="1">The sequence shown here is derived from an EMBL/GenBank/DDBJ whole genome shotgun (WGS) entry which is preliminary data.</text>
</comment>
<sequence>MDQATRGMGAFVDESSANRGAATQEYLIGAAILDAEHQDSIREELLPLLLPGQIKLHWTDESERRRRRIVDAIVAVGPMNVIVTHLSERQRKTERFRRKCLEVLYYELAGAEVLEVTLESRSSVQDSKDRAHIVALQNQGLDRGVRIQHLRGGDEPLLWIADAVLGSINAAYLGNPAHLAALQSTILLEQRTPESLTPCAGASERP</sequence>
<dbReference type="Proteomes" id="UP000698222">
    <property type="component" value="Unassembled WGS sequence"/>
</dbReference>
<name>A0ABS4YLW4_9MICO</name>
<protein>
    <recommendedName>
        <fullName evidence="3">DUF3800 domain-containing protein</fullName>
    </recommendedName>
</protein>
<accession>A0ABS4YLW4</accession>
<evidence type="ECO:0000313" key="1">
    <source>
        <dbReference type="EMBL" id="MBP2409490.1"/>
    </source>
</evidence>
<organism evidence="1 2">
    <name type="scientific">Brachybacterium fresconis</name>
    <dbReference type="NCBI Taxonomy" id="173363"/>
    <lineage>
        <taxon>Bacteria</taxon>
        <taxon>Bacillati</taxon>
        <taxon>Actinomycetota</taxon>
        <taxon>Actinomycetes</taxon>
        <taxon>Micrococcales</taxon>
        <taxon>Dermabacteraceae</taxon>
        <taxon>Brachybacterium</taxon>
    </lineage>
</organism>